<evidence type="ECO:0000256" key="5">
    <source>
        <dbReference type="SAM" id="MobiDB-lite"/>
    </source>
</evidence>
<protein>
    <recommendedName>
        <fullName evidence="6">Zn(2)-C6 fungal-type domain-containing protein</fullName>
    </recommendedName>
</protein>
<comment type="caution">
    <text evidence="7">The sequence shown here is derived from an EMBL/GenBank/DDBJ whole genome shotgun (WGS) entry which is preliminary data.</text>
</comment>
<dbReference type="Pfam" id="PF00172">
    <property type="entry name" value="Zn_clus"/>
    <property type="match status" value="1"/>
</dbReference>
<keyword evidence="8" id="KW-1185">Reference proteome</keyword>
<evidence type="ECO:0000256" key="1">
    <source>
        <dbReference type="ARBA" id="ARBA00023015"/>
    </source>
</evidence>
<dbReference type="SUPFAM" id="SSF57701">
    <property type="entry name" value="Zn2/Cys6 DNA-binding domain"/>
    <property type="match status" value="1"/>
</dbReference>
<dbReference type="PROSITE" id="PS50048">
    <property type="entry name" value="ZN2_CY6_FUNGAL_2"/>
    <property type="match status" value="1"/>
</dbReference>
<evidence type="ECO:0000256" key="3">
    <source>
        <dbReference type="ARBA" id="ARBA00023163"/>
    </source>
</evidence>
<evidence type="ECO:0000256" key="2">
    <source>
        <dbReference type="ARBA" id="ARBA00023125"/>
    </source>
</evidence>
<dbReference type="InterPro" id="IPR053157">
    <property type="entry name" value="Sterol_Uptake_Regulator"/>
</dbReference>
<feature type="region of interest" description="Disordered" evidence="5">
    <location>
        <begin position="69"/>
        <end position="88"/>
    </location>
</feature>
<evidence type="ECO:0000256" key="4">
    <source>
        <dbReference type="ARBA" id="ARBA00023242"/>
    </source>
</evidence>
<keyword evidence="1" id="KW-0805">Transcription regulation</keyword>
<feature type="compositionally biased region" description="Low complexity" evidence="5">
    <location>
        <begin position="74"/>
        <end position="87"/>
    </location>
</feature>
<proteinExistence type="predicted"/>
<evidence type="ECO:0000313" key="8">
    <source>
        <dbReference type="Proteomes" id="UP001610432"/>
    </source>
</evidence>
<gene>
    <name evidence="7" type="ORF">BJX67DRAFT_352558</name>
</gene>
<dbReference type="PANTHER" id="PTHR47784">
    <property type="entry name" value="STEROL UPTAKE CONTROL PROTEIN 2"/>
    <property type="match status" value="1"/>
</dbReference>
<dbReference type="CDD" id="cd00067">
    <property type="entry name" value="GAL4"/>
    <property type="match status" value="1"/>
</dbReference>
<feature type="domain" description="Zn(2)-C6 fungal-type" evidence="6">
    <location>
        <begin position="37"/>
        <end position="67"/>
    </location>
</feature>
<organism evidence="7 8">
    <name type="scientific">Aspergillus lucknowensis</name>
    <dbReference type="NCBI Taxonomy" id="176173"/>
    <lineage>
        <taxon>Eukaryota</taxon>
        <taxon>Fungi</taxon>
        <taxon>Dikarya</taxon>
        <taxon>Ascomycota</taxon>
        <taxon>Pezizomycotina</taxon>
        <taxon>Eurotiomycetes</taxon>
        <taxon>Eurotiomycetidae</taxon>
        <taxon>Eurotiales</taxon>
        <taxon>Aspergillaceae</taxon>
        <taxon>Aspergillus</taxon>
        <taxon>Aspergillus subgen. Nidulantes</taxon>
    </lineage>
</organism>
<dbReference type="EMBL" id="JBFXLQ010000018">
    <property type="protein sequence ID" value="KAL2867540.1"/>
    <property type="molecule type" value="Genomic_DNA"/>
</dbReference>
<dbReference type="GeneID" id="98144110"/>
<dbReference type="SMART" id="SM00066">
    <property type="entry name" value="GAL4"/>
    <property type="match status" value="1"/>
</dbReference>
<accession>A0ABR4LSQ0</accession>
<dbReference type="PROSITE" id="PS00463">
    <property type="entry name" value="ZN2_CY6_FUNGAL_1"/>
    <property type="match status" value="1"/>
</dbReference>
<dbReference type="Gene3D" id="4.10.240.10">
    <property type="entry name" value="Zn(2)-C6 fungal-type DNA-binding domain"/>
    <property type="match status" value="1"/>
</dbReference>
<keyword evidence="3" id="KW-0804">Transcription</keyword>
<dbReference type="InterPro" id="IPR036864">
    <property type="entry name" value="Zn2-C6_fun-type_DNA-bd_sf"/>
</dbReference>
<keyword evidence="2" id="KW-0238">DNA-binding</keyword>
<sequence length="402" mass="45202">MQISRRDTRVSSLSPFILMPGALSAMLRRSHKKSRAGCLPCKQRHVKCDERRPICLLCTMSNRDCSYASEAKTPPQASAPSSPSSQPEAIDEEINLKHMELILHMTTNGEMFNLGDSIEPNPPGIGFTLKKGLESPYLLYECLAFSARHLAYLHPERSVALLHQAVTLQTRAVALFNADRLHVDRSNCVAILLFSVVLGHHLLADTLGKRTPDGLDAFLVHYVQCAETLRGVRIVLMAARPLLMETELEPVLSRSIRFTSQDPKGRDCDRIKTLILNTRTLIDGEKTACVRAIQYLQIGFDAIPPTAPDHKMRYQMLFLWAVLVPPDFITLLVARRPEALVILGYYAVLLHYGRHMWQVGDSGLYILGLIEGYLGREWDECLEFPRRCIRELGIDNFNSLAA</sequence>
<dbReference type="PANTHER" id="PTHR47784:SF4">
    <property type="entry name" value="ZN(II)2CYS6 TRANSCRIPTION FACTOR (EUROFUNG)"/>
    <property type="match status" value="1"/>
</dbReference>
<reference evidence="7 8" key="1">
    <citation type="submission" date="2024-07" db="EMBL/GenBank/DDBJ databases">
        <title>Section-level genome sequencing and comparative genomics of Aspergillus sections Usti and Cavernicolus.</title>
        <authorList>
            <consortium name="Lawrence Berkeley National Laboratory"/>
            <person name="Nybo J.L."/>
            <person name="Vesth T.C."/>
            <person name="Theobald S."/>
            <person name="Frisvad J.C."/>
            <person name="Larsen T.O."/>
            <person name="Kjaerboelling I."/>
            <person name="Rothschild-Mancinelli K."/>
            <person name="Lyhne E.K."/>
            <person name="Kogle M.E."/>
            <person name="Barry K."/>
            <person name="Clum A."/>
            <person name="Na H."/>
            <person name="Ledsgaard L."/>
            <person name="Lin J."/>
            <person name="Lipzen A."/>
            <person name="Kuo A."/>
            <person name="Riley R."/>
            <person name="Mondo S."/>
            <person name="Labutti K."/>
            <person name="Haridas S."/>
            <person name="Pangalinan J."/>
            <person name="Salamov A.A."/>
            <person name="Simmons B.A."/>
            <person name="Magnuson J.K."/>
            <person name="Chen J."/>
            <person name="Drula E."/>
            <person name="Henrissat B."/>
            <person name="Wiebenga A."/>
            <person name="Lubbers R.J."/>
            <person name="Gomes A.C."/>
            <person name="Macurrencykelacurrency M.R."/>
            <person name="Stajich J."/>
            <person name="Grigoriev I.V."/>
            <person name="Mortensen U.H."/>
            <person name="De Vries R.P."/>
            <person name="Baker S.E."/>
            <person name="Andersen M.R."/>
        </authorList>
    </citation>
    <scope>NUCLEOTIDE SEQUENCE [LARGE SCALE GENOMIC DNA]</scope>
    <source>
        <strain evidence="7 8">CBS 449.75</strain>
    </source>
</reference>
<keyword evidence="4" id="KW-0539">Nucleus</keyword>
<name>A0ABR4LSQ0_9EURO</name>
<evidence type="ECO:0000259" key="6">
    <source>
        <dbReference type="PROSITE" id="PS50048"/>
    </source>
</evidence>
<evidence type="ECO:0000313" key="7">
    <source>
        <dbReference type="EMBL" id="KAL2867540.1"/>
    </source>
</evidence>
<dbReference type="Proteomes" id="UP001610432">
    <property type="component" value="Unassembled WGS sequence"/>
</dbReference>
<dbReference type="RefSeq" id="XP_070886519.1">
    <property type="nucleotide sequence ID" value="XM_071029038.1"/>
</dbReference>
<dbReference type="InterPro" id="IPR001138">
    <property type="entry name" value="Zn2Cys6_DnaBD"/>
</dbReference>